<evidence type="ECO:0000259" key="2">
    <source>
        <dbReference type="Pfam" id="PF00149"/>
    </source>
</evidence>
<organism evidence="4 5">
    <name type="scientific">Actinocatenispora rupis</name>
    <dbReference type="NCBI Taxonomy" id="519421"/>
    <lineage>
        <taxon>Bacteria</taxon>
        <taxon>Bacillati</taxon>
        <taxon>Actinomycetota</taxon>
        <taxon>Actinomycetes</taxon>
        <taxon>Micromonosporales</taxon>
        <taxon>Micromonosporaceae</taxon>
        <taxon>Actinocatenispora</taxon>
    </lineage>
</organism>
<protein>
    <recommendedName>
        <fullName evidence="6">Calcineurin-like phosphoesterase</fullName>
    </recommendedName>
</protein>
<dbReference type="AlphaFoldDB" id="A0A8J3J631"/>
<dbReference type="SUPFAM" id="SSF56300">
    <property type="entry name" value="Metallo-dependent phosphatases"/>
    <property type="match status" value="1"/>
</dbReference>
<dbReference type="InterPro" id="IPR008964">
    <property type="entry name" value="Invasin/intimin_cell_adhesion"/>
</dbReference>
<feature type="chain" id="PRO_5039334441" description="Calcineurin-like phosphoesterase" evidence="1">
    <location>
        <begin position="22"/>
        <end position="1113"/>
    </location>
</feature>
<gene>
    <name evidence="4" type="ORF">Aru02nite_36490</name>
</gene>
<dbReference type="InterPro" id="IPR018711">
    <property type="entry name" value="NAGPA"/>
</dbReference>
<feature type="signal peptide" evidence="1">
    <location>
        <begin position="1"/>
        <end position="21"/>
    </location>
</feature>
<keyword evidence="5" id="KW-1185">Reference proteome</keyword>
<feature type="domain" description="Calcineurin-like phosphoesterase" evidence="2">
    <location>
        <begin position="759"/>
        <end position="949"/>
    </location>
</feature>
<dbReference type="InterPro" id="IPR029052">
    <property type="entry name" value="Metallo-depent_PP-like"/>
</dbReference>
<dbReference type="Proteomes" id="UP000612808">
    <property type="component" value="Unassembled WGS sequence"/>
</dbReference>
<dbReference type="Gene3D" id="3.60.21.10">
    <property type="match status" value="1"/>
</dbReference>
<keyword evidence="1" id="KW-0732">Signal</keyword>
<accession>A0A8J3J631</accession>
<evidence type="ECO:0000313" key="4">
    <source>
        <dbReference type="EMBL" id="GID12760.1"/>
    </source>
</evidence>
<evidence type="ECO:0008006" key="6">
    <source>
        <dbReference type="Google" id="ProtNLM"/>
    </source>
</evidence>
<proteinExistence type="predicted"/>
<dbReference type="GO" id="GO:0016787">
    <property type="term" value="F:hydrolase activity"/>
    <property type="evidence" value="ECO:0007669"/>
    <property type="project" value="InterPro"/>
</dbReference>
<evidence type="ECO:0000256" key="1">
    <source>
        <dbReference type="SAM" id="SignalP"/>
    </source>
</evidence>
<dbReference type="RefSeq" id="WP_239076767.1">
    <property type="nucleotide sequence ID" value="NZ_BAAAZM010000008.1"/>
</dbReference>
<sequence length="1113" mass="115609">MRLHRLTAALGVTSVVAFGLAAPAFSAPDAHPRASTAAATSIEINRTTRPVAPGVTLSSFDRYETGGWLRAQSLSVDLSGGNGVDYLSADPIANDQPISTQVKARPRAVAAINGDFFDINDTGAPEGVGVSDGDLVKSPNDGWNNAVSIDPKGAGRILQLYFDGTVTLPSGERKLAQYNGTRIASGGIGEYTSAWGSMSRGRPVQGASDTAEVTVHDGKVSAAAGAPGSGAIAKGDYVLVGREAGADALRGLTVGDPVSVAYAPRTSDGSSVRTAIGANQLLVVNGAVQSPADDALAARSAVGFSRDGSRMYLLTVDGKQTDSVGITVPEMARMMAEMGAYNAVNIDGGGSSTLLARRPGTSTLALENSPSDGSERPVANGLAVTAPAGSGTLQGFWVSTKADAESAPTVDTRPGGHPDRVFPGLTRSLSATGYDETYGPAAGSPTWLSSSGAVGTVDRAGTFHARGTGTVTVTAHRGTARGRTTLTVLGQLQRIGADTGRVGLANGNATGHFGIVGYDASGFTAPIEPSDVSLEYDRSLLSVGSDANGNFTVKALKDSGATLVTAKVRGYTVQVPVTVGLTDQSVATFDDAAQWTFSAARATGSVQAGDGHTGTGLTMSYDFTQSTATRAAYASPPKPITVPGQPHAFGMWLYGNGHGEWPTLDFVDAAGTHQLLRGDHMTWTGWKYVEIPVPAGVSYPLTLSRFYVAETRADTKYQGSLMLDDLVAKVPPAVDTPAASTVRDPVVIQNGTLAGRNWRFAVMSDAQFVARDPDSDIARSARRTLREIRAAKPDFLVIDGDLVDEGSPEDLSFAHRMLTEELGDAVPWYYVPGNHEVMGGKITNFTAEFGAAQRVFDHKGTRFVTLDTSSLTLRGGGFDQIALLRKALDDAAKDPSVNSVMLLEHVPPRDPTPQQGSQLGDRKEAELVENWLADFGRTTGKGVGFVSGHVGVFHASHVDGVPYVINGNSGKNPAAPADQGGFVGWTEFGVNPVSAHDQAARRADPYGAPSDWLAARIRPQTDTVTLTAPSTLSVGTQAKAAATLSQQGHDVPVAYPVSADWSGSSGVAFGDERGSAVVRYDPVTGTLTGLRRGTATLAVDVNGVRATATVTVH</sequence>
<evidence type="ECO:0000259" key="3">
    <source>
        <dbReference type="Pfam" id="PF09992"/>
    </source>
</evidence>
<dbReference type="Pfam" id="PF00149">
    <property type="entry name" value="Metallophos"/>
    <property type="match status" value="1"/>
</dbReference>
<reference evidence="4" key="1">
    <citation type="submission" date="2021-01" db="EMBL/GenBank/DDBJ databases">
        <title>Whole genome shotgun sequence of Actinocatenispora rupis NBRC 107355.</title>
        <authorList>
            <person name="Komaki H."/>
            <person name="Tamura T."/>
        </authorList>
    </citation>
    <scope>NUCLEOTIDE SEQUENCE</scope>
    <source>
        <strain evidence="4">NBRC 107355</strain>
    </source>
</reference>
<dbReference type="Gene3D" id="2.60.40.1080">
    <property type="match status" value="1"/>
</dbReference>
<dbReference type="SUPFAM" id="SSF49373">
    <property type="entry name" value="Invasin/intimin cell-adhesion fragments"/>
    <property type="match status" value="1"/>
</dbReference>
<dbReference type="PANTHER" id="PTHR40446">
    <property type="entry name" value="N-ACETYLGLUCOSAMINE-1-PHOSPHODIESTER ALPHA-N-ACETYLGLUCOSAMINIDASE"/>
    <property type="match status" value="1"/>
</dbReference>
<dbReference type="EMBL" id="BOMB01000021">
    <property type="protein sequence ID" value="GID12760.1"/>
    <property type="molecule type" value="Genomic_DNA"/>
</dbReference>
<feature type="domain" description="Phosphodiester glycosidase" evidence="3">
    <location>
        <begin position="210"/>
        <end position="385"/>
    </location>
</feature>
<comment type="caution">
    <text evidence="4">The sequence shown here is derived from an EMBL/GenBank/DDBJ whole genome shotgun (WGS) entry which is preliminary data.</text>
</comment>
<dbReference type="Pfam" id="PF09992">
    <property type="entry name" value="NAGPA"/>
    <property type="match status" value="1"/>
</dbReference>
<evidence type="ECO:0000313" key="5">
    <source>
        <dbReference type="Proteomes" id="UP000612808"/>
    </source>
</evidence>
<dbReference type="PANTHER" id="PTHR40446:SF2">
    <property type="entry name" value="N-ACETYLGLUCOSAMINE-1-PHOSPHODIESTER ALPHA-N-ACETYLGLUCOSAMINIDASE"/>
    <property type="match status" value="1"/>
</dbReference>
<dbReference type="InterPro" id="IPR004843">
    <property type="entry name" value="Calcineurin-like_PHP"/>
</dbReference>
<name>A0A8J3J631_9ACTN</name>